<feature type="region of interest" description="Disordered" evidence="1">
    <location>
        <begin position="81"/>
        <end position="167"/>
    </location>
</feature>
<reference evidence="2 3" key="1">
    <citation type="submission" date="2020-10" db="EMBL/GenBank/DDBJ databases">
        <title>Phylogeny of dyella-like bacteria.</title>
        <authorList>
            <person name="Fu J."/>
        </authorList>
    </citation>
    <scope>NUCLEOTIDE SEQUENCE [LARGE SCALE GENOMIC DNA]</scope>
    <source>
        <strain evidence="2 3">Gsoil3046</strain>
    </source>
</reference>
<evidence type="ECO:0000313" key="2">
    <source>
        <dbReference type="EMBL" id="MFK2905526.1"/>
    </source>
</evidence>
<comment type="caution">
    <text evidence="2">The sequence shown here is derived from an EMBL/GenBank/DDBJ whole genome shotgun (WGS) entry which is preliminary data.</text>
</comment>
<accession>A0ABW8JZK9</accession>
<organism evidence="2 3">
    <name type="scientific">Dyella ginsengisoli</name>
    <dbReference type="NCBI Taxonomy" id="363848"/>
    <lineage>
        <taxon>Bacteria</taxon>
        <taxon>Pseudomonadati</taxon>
        <taxon>Pseudomonadota</taxon>
        <taxon>Gammaproteobacteria</taxon>
        <taxon>Lysobacterales</taxon>
        <taxon>Rhodanobacteraceae</taxon>
        <taxon>Dyella</taxon>
    </lineage>
</organism>
<keyword evidence="3" id="KW-1185">Reference proteome</keyword>
<dbReference type="Proteomes" id="UP001620460">
    <property type="component" value="Unassembled WGS sequence"/>
</dbReference>
<sequence>MKKWLLGGAVVIASSLLGGCYVAPDYGYVRGGGYGGDAYYGRSTTVYDDGYYAPGYYSPDYYGGYAYPGGVSIGVGTTWYGGSRDRYRHRDHDYRQRDRDRDDHRDDGRHAGSWNGGVHDDRSGWNGRGGDGGGRDSRRDDHRSDGDRSGGGDRRDGRRRDRDHDHR</sequence>
<name>A0ABW8JZK9_9GAMM</name>
<evidence type="ECO:0000313" key="3">
    <source>
        <dbReference type="Proteomes" id="UP001620460"/>
    </source>
</evidence>
<dbReference type="RefSeq" id="WP_404635017.1">
    <property type="nucleotide sequence ID" value="NZ_JADIKM010000005.1"/>
</dbReference>
<gene>
    <name evidence="2" type="ORF">ISP17_16315</name>
</gene>
<dbReference type="PROSITE" id="PS51257">
    <property type="entry name" value="PROKAR_LIPOPROTEIN"/>
    <property type="match status" value="1"/>
</dbReference>
<protein>
    <recommendedName>
        <fullName evidence="4">Lipoprotein</fullName>
    </recommendedName>
</protein>
<evidence type="ECO:0008006" key="4">
    <source>
        <dbReference type="Google" id="ProtNLM"/>
    </source>
</evidence>
<evidence type="ECO:0000256" key="1">
    <source>
        <dbReference type="SAM" id="MobiDB-lite"/>
    </source>
</evidence>
<feature type="compositionally biased region" description="Basic and acidic residues" evidence="1">
    <location>
        <begin position="83"/>
        <end position="110"/>
    </location>
</feature>
<dbReference type="EMBL" id="JADIKM010000005">
    <property type="protein sequence ID" value="MFK2905526.1"/>
    <property type="molecule type" value="Genomic_DNA"/>
</dbReference>
<proteinExistence type="predicted"/>
<feature type="compositionally biased region" description="Basic and acidic residues" evidence="1">
    <location>
        <begin position="133"/>
        <end position="167"/>
    </location>
</feature>